<reference evidence="3" key="1">
    <citation type="submission" date="2024-04" db="EMBL/GenBank/DDBJ databases">
        <authorList>
            <person name="Shaw F."/>
            <person name="Minotto A."/>
        </authorList>
    </citation>
    <scope>NUCLEOTIDE SEQUENCE [LARGE SCALE GENOMIC DNA]</scope>
</reference>
<keyword evidence="3" id="KW-1185">Reference proteome</keyword>
<protein>
    <submittedName>
        <fullName evidence="2">Uncharacterized protein</fullName>
    </submittedName>
</protein>
<proteinExistence type="predicted"/>
<sequence>MPADSEVDLRVHIRHLLLNYALTHLTTDYVAFTQNAVSELLSECLVPVSTVDPMNPILESSIYETLLRMYKLDGLDAYMEQWTTLPKVLQHLKSNLPHERRRQAPSTRCWDTDPDDVAWRSKRPISPILTKRSVLETPKLGRKEGQSFGPESQRQLLNSFKFSTVDVVEAPSPCYSAPQDILATRFILEADLRQPVIDMIKSNPASSKLSTSVVPNRKVQDFLRSSSPSPDFPRSMSPPIFSRARGPGGTLHDTRENLPKQFRMHTMEDLAAEKLVSAVEVDDGGFDLDNAHLVIVNGWEAVYTSPSSTPSLASSKSDQIDELFLESSSPTPDMLYQRRLWTSAVDEHEIPRAEKFGGGGERAKRLGENESLSTFLAPAGITPVSQTRTPIQIADAQIVSTSKSQPSSPDITDSVMRQPSDLEEQIPTILDSESSNDIAQILAEIHGNAKLEDPVEWIVNERLDEKESLLMDVPRLPPPTDHPPNDMYFPKTLTSMVHCGKPRREDATETTTVVKTDNEGAFLKKVKGLQSLNIELNWRPFNYGTSIPTHEEVSRVLDDDIKSDFYANIEMSPDIIDAELSRLLKGVTIVYTSEGSQLHHATVSVREWYRHDDSTNSRAPLKNDCGFILTGQEMRRLNGRPEPAESCAEPDNFESAQENLDERSSKRRRLDDVQLDLDDLILNAPNTANSNMKPSEDSGVFFEELVDDELGSDGIFGQLSTDAEGFDGPRDDGDLFPDLDPIHTQSDYPSPVYRSSARYDSPFEVSGGYESRFHIPDNIRDSQVFLPLSMESTQRSTGPANDATQKSPDYLSAEPIISNHVKEDKTPGGDDVTPETAQPILDYAAIPSIAAPSVRQYLANFLQLRSTVARATEVSSPARDNTPLIHDSDANNFPQIQISNDWHVPTDLIDKNTLLLPTSYPIAAYLHTYMVSMDTVLKRGLIRQLSSPTCAIDFVERESLGDVHIILDDNTAVILVPLLSLPSQCQELTDTIAQASWRYNHLLVIFEAFPHSCYDKRGEETSRANLDPFSPPVVKSVNKLRRDLNLANEMGNKRKETMPEYAFACTVDEAAKFVRLYGDLAETRDETGGIIWDDRSWLETVNEEESEENDIAGFNGMNHFIAAIILTQTTFNEFLDQSSEERMQGFGSLIGIERMDNFNRLLERRAQYMELPSSSPITTSVSSLGLGVPVSHGSSFNALYQAAATHSTHYTVPLACDEQPTLYGS</sequence>
<organism evidence="2 3">
    <name type="scientific">Somion occarium</name>
    <dbReference type="NCBI Taxonomy" id="3059160"/>
    <lineage>
        <taxon>Eukaryota</taxon>
        <taxon>Fungi</taxon>
        <taxon>Dikarya</taxon>
        <taxon>Basidiomycota</taxon>
        <taxon>Agaricomycotina</taxon>
        <taxon>Agaricomycetes</taxon>
        <taxon>Polyporales</taxon>
        <taxon>Cerrenaceae</taxon>
        <taxon>Somion</taxon>
    </lineage>
</organism>
<name>A0ABP1CHM2_9APHY</name>
<evidence type="ECO:0000256" key="1">
    <source>
        <dbReference type="SAM" id="MobiDB-lite"/>
    </source>
</evidence>
<dbReference type="Proteomes" id="UP001497453">
    <property type="component" value="Chromosome 1"/>
</dbReference>
<evidence type="ECO:0000313" key="3">
    <source>
        <dbReference type="Proteomes" id="UP001497453"/>
    </source>
</evidence>
<feature type="compositionally biased region" description="Low complexity" evidence="1">
    <location>
        <begin position="225"/>
        <end position="239"/>
    </location>
</feature>
<accession>A0ABP1CHM2</accession>
<gene>
    <name evidence="2" type="ORF">GFSPODELE1_LOCUS195</name>
</gene>
<dbReference type="EMBL" id="OZ037944">
    <property type="protein sequence ID" value="CAL1694189.1"/>
    <property type="molecule type" value="Genomic_DNA"/>
</dbReference>
<feature type="region of interest" description="Disordered" evidence="1">
    <location>
        <begin position="638"/>
        <end position="668"/>
    </location>
</feature>
<evidence type="ECO:0000313" key="2">
    <source>
        <dbReference type="EMBL" id="CAL1694189.1"/>
    </source>
</evidence>
<feature type="region of interest" description="Disordered" evidence="1">
    <location>
        <begin position="222"/>
        <end position="252"/>
    </location>
</feature>